<evidence type="ECO:0000313" key="2">
    <source>
        <dbReference type="EMBL" id="RZS56619.1"/>
    </source>
</evidence>
<dbReference type="InterPro" id="IPR021333">
    <property type="entry name" value="DUF2946"/>
</dbReference>
<evidence type="ECO:0000313" key="3">
    <source>
        <dbReference type="Proteomes" id="UP000293433"/>
    </source>
</evidence>
<proteinExistence type="predicted"/>
<reference evidence="2 3" key="1">
    <citation type="submission" date="2019-02" db="EMBL/GenBank/DDBJ databases">
        <title>Genomic Encyclopedia of Type Strains, Phase IV (KMG-IV): sequencing the most valuable type-strain genomes for metagenomic binning, comparative biology and taxonomic classification.</title>
        <authorList>
            <person name="Goeker M."/>
        </authorList>
    </citation>
    <scope>NUCLEOTIDE SEQUENCE [LARGE SCALE GENOMIC DNA]</scope>
    <source>
        <strain evidence="2 3">DSM 10617</strain>
    </source>
</reference>
<dbReference type="Pfam" id="PF11162">
    <property type="entry name" value="DUF2946"/>
    <property type="match status" value="1"/>
</dbReference>
<accession>A0A4Q7LSJ9</accession>
<gene>
    <name evidence="2" type="ORF">EV685_1168</name>
</gene>
<evidence type="ECO:0000256" key="1">
    <source>
        <dbReference type="SAM" id="MobiDB-lite"/>
    </source>
</evidence>
<feature type="region of interest" description="Disordered" evidence="1">
    <location>
        <begin position="110"/>
        <end position="143"/>
    </location>
</feature>
<keyword evidence="3" id="KW-1185">Reference proteome</keyword>
<sequence>MHFLRTRTHIVWLGILLVLMPLMAPAISHAVVRAQGGDAAVAAWIVGLDDRGWCSPQGSAQVSGDDAGVEAADEAPAAHRAAACDYCSWPAGLSAVPMLPAGLLDPALLPDAAPRHTGRATQAHPWPSAHGARAPPAVTARQA</sequence>
<dbReference type="RefSeq" id="WP_165396725.1">
    <property type="nucleotide sequence ID" value="NZ_SGWV01000008.1"/>
</dbReference>
<protein>
    <submittedName>
        <fullName evidence="2">DUF2946 family protein</fullName>
    </submittedName>
</protein>
<name>A0A4Q7LSJ9_9BURK</name>
<dbReference type="AlphaFoldDB" id="A0A4Q7LSJ9"/>
<organism evidence="2 3">
    <name type="scientific">Sphaerotilus mobilis</name>
    <dbReference type="NCBI Taxonomy" id="47994"/>
    <lineage>
        <taxon>Bacteria</taxon>
        <taxon>Pseudomonadati</taxon>
        <taxon>Pseudomonadota</taxon>
        <taxon>Betaproteobacteria</taxon>
        <taxon>Burkholderiales</taxon>
        <taxon>Sphaerotilaceae</taxon>
        <taxon>Sphaerotilus</taxon>
    </lineage>
</organism>
<dbReference type="Proteomes" id="UP000293433">
    <property type="component" value="Unassembled WGS sequence"/>
</dbReference>
<comment type="caution">
    <text evidence="2">The sequence shown here is derived from an EMBL/GenBank/DDBJ whole genome shotgun (WGS) entry which is preliminary data.</text>
</comment>
<dbReference type="EMBL" id="SGWV01000008">
    <property type="protein sequence ID" value="RZS56619.1"/>
    <property type="molecule type" value="Genomic_DNA"/>
</dbReference>